<accession>A0A7Y9T6Z3</accession>
<dbReference type="AlphaFoldDB" id="A0A7Y9T6Z3"/>
<name>A0A7Y9T6Z3_9BACT</name>
<feature type="region of interest" description="Disordered" evidence="1">
    <location>
        <begin position="960"/>
        <end position="987"/>
    </location>
</feature>
<organism evidence="2 3">
    <name type="scientific">Tunturiibacter lichenicola</name>
    <dbReference type="NCBI Taxonomy" id="2051959"/>
    <lineage>
        <taxon>Bacteria</taxon>
        <taxon>Pseudomonadati</taxon>
        <taxon>Acidobacteriota</taxon>
        <taxon>Terriglobia</taxon>
        <taxon>Terriglobales</taxon>
        <taxon>Acidobacteriaceae</taxon>
        <taxon>Tunturiibacter</taxon>
    </lineage>
</organism>
<gene>
    <name evidence="2" type="ORF">HDF12_004248</name>
</gene>
<dbReference type="EMBL" id="JACCCV010000002">
    <property type="protein sequence ID" value="NYF53849.1"/>
    <property type="molecule type" value="Genomic_DNA"/>
</dbReference>
<comment type="caution">
    <text evidence="2">The sequence shown here is derived from an EMBL/GenBank/DDBJ whole genome shotgun (WGS) entry which is preliminary data.</text>
</comment>
<sequence length="987" mass="109175">MAGISQKASEADVLALLARNIYLRGYQQSTPTEFLILIDRYVSQARELQVLAGASSTIRVAGCDDAGTLVQILGYRLREGCGQKNFTLETANPERAFLTIDSGFPLVELEEALQKGIPFTYSYPASRVPVLFHESDWMGLSQSAKSRSGSLIDALLSDASVARLYWALAKIDDETTLALRNSPGLRKLLPFGSILDFYGSQVCIRSGRVIVPGGESAAGDWKELVGASPESSGDFIAALLAKDSGWLAAYYDTLSRVSRTQQMHLTEAPRLKQLYDVFRKGANGSNAVRGVFPRAPDLLVLFTRIQWESNGDPHVPGNLDVWKEILLQKSDSKTVRSWVKRARNWDRPEQLLETLTALSSIDSNSGPLQIYLTLSELDRVRQPGNHLSAETVRQLADRFSELNNWYLVFAEFPELNEAGITSFMKSTDAIDKISNQTMRGNALGAFQATVGLWQILARQGQIPERELNTSWQKVIEPFTTISSSTQLFDSAQKSLQELLLAAGAKADSSQEELVELLAGPRQVTPDGLREHIALAARINSVLEDQRLVSLDTLFALSDGLKEMAQGKGKSDALLPLAAELREFDLPRPIFTNSEKISWAPPNYTAHHAELQVRTDLTKVIKEQGSHVQLETARGQLTPFLRDTLVGLNYAYYEPPGAQMLHHNPLFVRSHDFLGVSIQSPDRLWSAPMLLGAGSPAGGGAYLVGSLVDLSYALATTEQDFISPENIQALIWKDLVPELLVSATLPRWWSVTPVELHAVTLYQKSGEELLMASVGNAQIRERIIGILSDRLTSQRLERVQQSLFRTEDVAAMLRRMTPAETSYLAAEYGSRFPEEKGSWGPASQQLQELQQQFPVEVSWEHLSRDFGVPHPTLARTNACQLLNVKPFPFFGSYSSRLFGESWESSNLYWARLADEMGYSPVALNSLVPELSRRAISKIFATEPDDWPAILRAIQETGEEFRQGKTAGFPGSNITSTMSGRAGNDANTH</sequence>
<proteinExistence type="predicted"/>
<reference evidence="2 3" key="1">
    <citation type="submission" date="2020-07" db="EMBL/GenBank/DDBJ databases">
        <title>Genomic Encyclopedia of Type Strains, Phase IV (KMG-V): Genome sequencing to study the core and pangenomes of soil and plant-associated prokaryotes.</title>
        <authorList>
            <person name="Whitman W."/>
        </authorList>
    </citation>
    <scope>NUCLEOTIDE SEQUENCE [LARGE SCALE GENOMIC DNA]</scope>
    <source>
        <strain evidence="2 3">M8UP30</strain>
    </source>
</reference>
<evidence type="ECO:0000313" key="2">
    <source>
        <dbReference type="EMBL" id="NYF53849.1"/>
    </source>
</evidence>
<feature type="compositionally biased region" description="Polar residues" evidence="1">
    <location>
        <begin position="970"/>
        <end position="987"/>
    </location>
</feature>
<evidence type="ECO:0000256" key="1">
    <source>
        <dbReference type="SAM" id="MobiDB-lite"/>
    </source>
</evidence>
<protein>
    <submittedName>
        <fullName evidence="2">Uncharacterized protein</fullName>
    </submittedName>
</protein>
<evidence type="ECO:0000313" key="3">
    <source>
        <dbReference type="Proteomes" id="UP000534186"/>
    </source>
</evidence>
<dbReference type="Proteomes" id="UP000534186">
    <property type="component" value="Unassembled WGS sequence"/>
</dbReference>